<feature type="non-terminal residue" evidence="1">
    <location>
        <position position="91"/>
    </location>
</feature>
<accession>A0ACA9SJG4</accession>
<dbReference type="Proteomes" id="UP000789920">
    <property type="component" value="Unassembled WGS sequence"/>
</dbReference>
<name>A0ACA9SJG4_9GLOM</name>
<proteinExistence type="predicted"/>
<comment type="caution">
    <text evidence="1">The sequence shown here is derived from an EMBL/GenBank/DDBJ whole genome shotgun (WGS) entry which is preliminary data.</text>
</comment>
<evidence type="ECO:0000313" key="1">
    <source>
        <dbReference type="EMBL" id="CAG8840729.1"/>
    </source>
</evidence>
<evidence type="ECO:0000313" key="2">
    <source>
        <dbReference type="Proteomes" id="UP000789920"/>
    </source>
</evidence>
<reference evidence="1" key="1">
    <citation type="submission" date="2021-06" db="EMBL/GenBank/DDBJ databases">
        <authorList>
            <person name="Kallberg Y."/>
            <person name="Tangrot J."/>
            <person name="Rosling A."/>
        </authorList>
    </citation>
    <scope>NUCLEOTIDE SEQUENCE</scope>
    <source>
        <strain evidence="1">MA461A</strain>
    </source>
</reference>
<keyword evidence="2" id="KW-1185">Reference proteome</keyword>
<sequence length="91" mass="10751">MSLEENETFSFIEEQIELTPKNFSKKRSRISFIACDKCRSMKKKCDGDYLNQKPCSYCASRKEECRYSDNHKKKAVEANDVQQFINRLEVI</sequence>
<organism evidence="1 2">
    <name type="scientific">Racocetra persica</name>
    <dbReference type="NCBI Taxonomy" id="160502"/>
    <lineage>
        <taxon>Eukaryota</taxon>
        <taxon>Fungi</taxon>
        <taxon>Fungi incertae sedis</taxon>
        <taxon>Mucoromycota</taxon>
        <taxon>Glomeromycotina</taxon>
        <taxon>Glomeromycetes</taxon>
        <taxon>Diversisporales</taxon>
        <taxon>Gigasporaceae</taxon>
        <taxon>Racocetra</taxon>
    </lineage>
</organism>
<dbReference type="EMBL" id="CAJVQC010127586">
    <property type="protein sequence ID" value="CAG8840729.1"/>
    <property type="molecule type" value="Genomic_DNA"/>
</dbReference>
<gene>
    <name evidence="1" type="ORF">RPERSI_LOCUS31548</name>
</gene>
<protein>
    <submittedName>
        <fullName evidence="1">10936_t:CDS:1</fullName>
    </submittedName>
</protein>